<feature type="binding site" evidence="9">
    <location>
        <position position="176"/>
    </location>
    <ligand>
        <name>[2Fe-2S] cluster</name>
        <dbReference type="ChEBI" id="CHEBI:190135"/>
    </ligand>
</feature>
<comment type="domain">
    <text evidence="9">The twin Cx2C motifs are involved in the recognition by the mitochondrial MIA40-ERV1 disulfide relay system. The formation of 2 disulfide bonds in the Cx2C motifs through dithiol/disulfide exchange reactions effectively traps the protein in the mitochondrial intermembrane space.</text>
</comment>
<evidence type="ECO:0000256" key="3">
    <source>
        <dbReference type="ARBA" id="ARBA00022485"/>
    </source>
</evidence>
<keyword evidence="9" id="KW-0001">2Fe-2S</keyword>
<feature type="binding site" evidence="9">
    <location>
        <position position="226"/>
    </location>
    <ligand>
        <name>[4Fe-4S] cluster</name>
        <dbReference type="ChEBI" id="CHEBI:49883"/>
    </ligand>
</feature>
<feature type="short sequence motif" description="Cx2C motif 1" evidence="9">
    <location>
        <begin position="212"/>
        <end position="215"/>
    </location>
</feature>
<feature type="region of interest" description="Fe-S binding site B" evidence="9">
    <location>
        <begin position="212"/>
        <end position="226"/>
    </location>
</feature>
<evidence type="ECO:0000256" key="2">
    <source>
        <dbReference type="ARBA" id="ARBA00008169"/>
    </source>
</evidence>
<evidence type="ECO:0000313" key="11">
    <source>
        <dbReference type="EMBL" id="KYQ93254.1"/>
    </source>
</evidence>
<dbReference type="FunCoup" id="A0A151ZHB4">
    <property type="interactions" value="211"/>
</dbReference>
<comment type="caution">
    <text evidence="9">Lacks conserved residue(s) required for the propagation of feature annotation.</text>
</comment>
<evidence type="ECO:0000256" key="4">
    <source>
        <dbReference type="ARBA" id="ARBA00022490"/>
    </source>
</evidence>
<organism evidence="11 12">
    <name type="scientific">Tieghemostelium lacteum</name>
    <name type="common">Slime mold</name>
    <name type="synonym">Dictyostelium lacteum</name>
    <dbReference type="NCBI Taxonomy" id="361077"/>
    <lineage>
        <taxon>Eukaryota</taxon>
        <taxon>Amoebozoa</taxon>
        <taxon>Evosea</taxon>
        <taxon>Eumycetozoa</taxon>
        <taxon>Dictyostelia</taxon>
        <taxon>Dictyosteliales</taxon>
        <taxon>Raperosteliaceae</taxon>
        <taxon>Tieghemostelium</taxon>
    </lineage>
</organism>
<feature type="binding site" evidence="9">
    <location>
        <position position="223"/>
    </location>
    <ligand>
        <name>[4Fe-4S] cluster</name>
        <dbReference type="ChEBI" id="CHEBI:49883"/>
    </ligand>
</feature>
<evidence type="ECO:0000256" key="9">
    <source>
        <dbReference type="HAMAP-Rule" id="MF_03115"/>
    </source>
</evidence>
<dbReference type="GO" id="GO:0009055">
    <property type="term" value="F:electron transfer activity"/>
    <property type="evidence" value="ECO:0007669"/>
    <property type="project" value="UniProtKB-UniRule"/>
</dbReference>
<proteinExistence type="inferred from homology"/>
<dbReference type="PANTHER" id="PTHR13273">
    <property type="entry name" value="ANAMORSIN"/>
    <property type="match status" value="1"/>
</dbReference>
<gene>
    <name evidence="11" type="ORF">DLAC_05908</name>
</gene>
<comment type="cofactor">
    <cofactor evidence="9">
        <name>[2Fe-2S] cluster</name>
        <dbReference type="ChEBI" id="CHEBI:190135"/>
    </cofactor>
</comment>
<keyword evidence="7 9" id="KW-0411">Iron-sulfur</keyword>
<feature type="short sequence motif" description="Cx2C motif 2" evidence="9">
    <location>
        <begin position="223"/>
        <end position="226"/>
    </location>
</feature>
<evidence type="ECO:0000256" key="5">
    <source>
        <dbReference type="ARBA" id="ARBA00022723"/>
    </source>
</evidence>
<comment type="similarity">
    <text evidence="2 9">Belongs to the anamorsin family.</text>
</comment>
<comment type="subunit">
    <text evidence="9">Monomer.</text>
</comment>
<reference evidence="11 12" key="1">
    <citation type="submission" date="2015-12" db="EMBL/GenBank/DDBJ databases">
        <title>Dictyostelia acquired genes for synthesis and detection of signals that induce cell-type specialization by lateral gene transfer from prokaryotes.</title>
        <authorList>
            <person name="Gloeckner G."/>
            <person name="Schaap P."/>
        </authorList>
    </citation>
    <scope>NUCLEOTIDE SEQUENCE [LARGE SCALE GENOMIC DNA]</scope>
    <source>
        <strain evidence="11 12">TK</strain>
    </source>
</reference>
<feature type="binding site" evidence="9">
    <location>
        <position position="212"/>
    </location>
    <ligand>
        <name>[4Fe-4S] cluster</name>
        <dbReference type="ChEBI" id="CHEBI:49883"/>
    </ligand>
</feature>
<dbReference type="PANTHER" id="PTHR13273:SF14">
    <property type="entry name" value="ANAMORSIN"/>
    <property type="match status" value="1"/>
</dbReference>
<comment type="function">
    <text evidence="9">Component of the cytosolic iron-sulfur (Fe-S) protein assembly (CIA) machinery. Required for the maturation of extramitochondrial Fe-S proteins. Part of an electron transfer chain functioning in an early step of cytosolic Fe-S biogenesis, facilitating the de novo assembly of a [4Fe-4S] cluster on the cytosolic Fe-S scaffold complex. Electrons are transferred from NADPH via a FAD- and FMN-containing diflavin oxidoreductase. Together with the diflavin oxidoreductase, also required for the assembly of the diferric tyrosyl radical cofactor of ribonucleotide reductase (RNR), probably by providing electrons for reduction during radical cofactor maturation in the catalytic small subunit.</text>
</comment>
<comment type="caution">
    <text evidence="11">The sequence shown here is derived from an EMBL/GenBank/DDBJ whole genome shotgun (WGS) entry which is preliminary data.</text>
</comment>
<feature type="binding site" evidence="9">
    <location>
        <position position="181"/>
    </location>
    <ligand>
        <name>[2Fe-2S] cluster</name>
        <dbReference type="ChEBI" id="CHEBI:190135"/>
    </ligand>
</feature>
<sequence>MNIDISQINKDKDIFFSTDNANFDQTLFNSIKSQSKSFSNTLTAGQATHSFDHIIVDTSKEFNKKLISIYFNLLRKGGRLEIYNNVVELQEMDFLLAGYVDVQKLNNKLIAFSPEWDQNESQQVSLPISNSVWSQVSSTGQEETINENEFLSEQDKLSKPQTSLDDCEVGKTKKACKNCTCGRADEEQKEQQNQKVKLTKEMVENPGVGSSCGSCGLGDAFRCGGCPYRGLPSFKVGEKIKLPDDFLIDD</sequence>
<evidence type="ECO:0000256" key="6">
    <source>
        <dbReference type="ARBA" id="ARBA00023004"/>
    </source>
</evidence>
<feature type="binding site" evidence="9">
    <location>
        <position position="167"/>
    </location>
    <ligand>
        <name>[2Fe-2S] cluster</name>
        <dbReference type="ChEBI" id="CHEBI:190135"/>
    </ligand>
</feature>
<dbReference type="AlphaFoldDB" id="A0A151ZHB4"/>
<keyword evidence="8 9" id="KW-0496">Mitochondrion</keyword>
<dbReference type="OrthoDB" id="311633at2759"/>
<dbReference type="HAMAP" id="MF_03115">
    <property type="entry name" value="Anamorsin"/>
    <property type="match status" value="1"/>
</dbReference>
<accession>A0A151ZHB4</accession>
<keyword evidence="5 9" id="KW-0479">Metal-binding</keyword>
<evidence type="ECO:0000259" key="10">
    <source>
        <dbReference type="Pfam" id="PF05093"/>
    </source>
</evidence>
<protein>
    <recommendedName>
        <fullName evidence="9">Anamorsin homolog</fullName>
    </recommendedName>
    <alternativeName>
        <fullName evidence="9">Fe-S cluster assembly protein DRE2 homolog</fullName>
    </alternativeName>
</protein>
<dbReference type="GO" id="GO:0051537">
    <property type="term" value="F:2 iron, 2 sulfur cluster binding"/>
    <property type="evidence" value="ECO:0007669"/>
    <property type="project" value="UniProtKB-UniRule"/>
</dbReference>
<comment type="cofactor">
    <cofactor evidence="1 9">
        <name>[4Fe-4S] cluster</name>
        <dbReference type="ChEBI" id="CHEBI:49883"/>
    </cofactor>
</comment>
<dbReference type="OMA" id="GCGNCYK"/>
<name>A0A151ZHB4_TIELA</name>
<dbReference type="GO" id="GO:0016226">
    <property type="term" value="P:iron-sulfur cluster assembly"/>
    <property type="evidence" value="ECO:0007669"/>
    <property type="project" value="UniProtKB-UniRule"/>
</dbReference>
<dbReference type="GO" id="GO:0046872">
    <property type="term" value="F:metal ion binding"/>
    <property type="evidence" value="ECO:0007669"/>
    <property type="project" value="UniProtKB-KW"/>
</dbReference>
<evidence type="ECO:0000256" key="7">
    <source>
        <dbReference type="ARBA" id="ARBA00023014"/>
    </source>
</evidence>
<comment type="subcellular location">
    <subcellularLocation>
        <location evidence="9">Cytoplasm</location>
    </subcellularLocation>
    <subcellularLocation>
        <location evidence="9">Mitochondrion intermembrane space</location>
    </subcellularLocation>
</comment>
<keyword evidence="4 9" id="KW-0963">Cytoplasm</keyword>
<dbReference type="GO" id="GO:0051539">
    <property type="term" value="F:4 iron, 4 sulfur cluster binding"/>
    <property type="evidence" value="ECO:0007669"/>
    <property type="project" value="UniProtKB-KW"/>
</dbReference>
<evidence type="ECO:0000313" key="12">
    <source>
        <dbReference type="Proteomes" id="UP000076078"/>
    </source>
</evidence>
<comment type="domain">
    <text evidence="9">The C-terminal domain binds 2 Fe-S clusters but is otherwise mostly in an intrinsically disordered conformation.</text>
</comment>
<feature type="domain" description="Anamorsin C-terminal" evidence="10">
    <location>
        <begin position="165"/>
        <end position="242"/>
    </location>
</feature>
<dbReference type="Pfam" id="PF05093">
    <property type="entry name" value="CIAPIN1"/>
    <property type="match status" value="1"/>
</dbReference>
<comment type="domain">
    <text evidence="9">The N-terminal domain has structural similarity with S-adenosyl-L-methionine-dependent methyltransferases, but does not bind S-adenosyl-L-methionine. It is required for correct assembly of the 2 Fe-S clusters.</text>
</comment>
<dbReference type="EMBL" id="LODT01000028">
    <property type="protein sequence ID" value="KYQ93254.1"/>
    <property type="molecule type" value="Genomic_DNA"/>
</dbReference>
<dbReference type="GO" id="GO:0005758">
    <property type="term" value="C:mitochondrial intermembrane space"/>
    <property type="evidence" value="ECO:0007669"/>
    <property type="project" value="UniProtKB-SubCell"/>
</dbReference>
<feature type="binding site" evidence="9">
    <location>
        <position position="215"/>
    </location>
    <ligand>
        <name>[4Fe-4S] cluster</name>
        <dbReference type="ChEBI" id="CHEBI:49883"/>
    </ligand>
</feature>
<dbReference type="InParanoid" id="A0A151ZHB4"/>
<keyword evidence="6 9" id="KW-0408">Iron</keyword>
<keyword evidence="3 9" id="KW-0004">4Fe-4S</keyword>
<evidence type="ECO:0000256" key="8">
    <source>
        <dbReference type="ARBA" id="ARBA00023128"/>
    </source>
</evidence>
<dbReference type="InterPro" id="IPR007785">
    <property type="entry name" value="Anamorsin"/>
</dbReference>
<dbReference type="Proteomes" id="UP000076078">
    <property type="component" value="Unassembled WGS sequence"/>
</dbReference>
<dbReference type="InterPro" id="IPR046408">
    <property type="entry name" value="CIAPIN1"/>
</dbReference>
<feature type="binding site" evidence="9">
    <location>
        <position position="179"/>
    </location>
    <ligand>
        <name>[2Fe-2S] cluster</name>
        <dbReference type="ChEBI" id="CHEBI:190135"/>
    </ligand>
</feature>
<dbReference type="STRING" id="361077.A0A151ZHB4"/>
<evidence type="ECO:0000256" key="1">
    <source>
        <dbReference type="ARBA" id="ARBA00001966"/>
    </source>
</evidence>
<keyword evidence="12" id="KW-1185">Reference proteome</keyword>